<dbReference type="EMBL" id="OZ020100">
    <property type="protein sequence ID" value="CAK9272826.1"/>
    <property type="molecule type" value="Genomic_DNA"/>
</dbReference>
<protein>
    <submittedName>
        <fullName evidence="1">Uncharacterized protein</fullName>
    </submittedName>
</protein>
<dbReference type="Proteomes" id="UP001497444">
    <property type="component" value="Chromosome 5"/>
</dbReference>
<gene>
    <name evidence="1" type="ORF">CSSPJE1EN1_LOCUS18304</name>
</gene>
<organism evidence="1 2">
    <name type="scientific">Sphagnum jensenii</name>
    <dbReference type="NCBI Taxonomy" id="128206"/>
    <lineage>
        <taxon>Eukaryota</taxon>
        <taxon>Viridiplantae</taxon>
        <taxon>Streptophyta</taxon>
        <taxon>Embryophyta</taxon>
        <taxon>Bryophyta</taxon>
        <taxon>Sphagnophytina</taxon>
        <taxon>Sphagnopsida</taxon>
        <taxon>Sphagnales</taxon>
        <taxon>Sphagnaceae</taxon>
        <taxon>Sphagnum</taxon>
    </lineage>
</organism>
<reference evidence="1" key="1">
    <citation type="submission" date="2024-02" db="EMBL/GenBank/DDBJ databases">
        <authorList>
            <consortium name="ELIXIR-Norway"/>
            <consortium name="Elixir Norway"/>
        </authorList>
    </citation>
    <scope>NUCLEOTIDE SEQUENCE</scope>
</reference>
<name>A0ABP0X135_9BRYO</name>
<sequence>MKMHRKRVGNLVECLVQHPMCGILDNDIELVRDAPNAKHKIRTLILQQCDNTSVLTSHGVPSIRADRNDFFALGWRHGVEQNLDELHVVLSGMSFEEWNEDEVKVVEHAFHTHANPLIDERNTQMSACISS</sequence>
<evidence type="ECO:0000313" key="1">
    <source>
        <dbReference type="EMBL" id="CAK9272826.1"/>
    </source>
</evidence>
<evidence type="ECO:0000313" key="2">
    <source>
        <dbReference type="Proteomes" id="UP001497444"/>
    </source>
</evidence>
<keyword evidence="2" id="KW-1185">Reference proteome</keyword>
<accession>A0ABP0X135</accession>
<proteinExistence type="predicted"/>